<proteinExistence type="predicted"/>
<name>A0A0B7JZ86_BIOOC</name>
<accession>A0A0B7JZ86</accession>
<keyword evidence="1" id="KW-1133">Transmembrane helix</keyword>
<reference evidence="2" key="1">
    <citation type="submission" date="2015-01" db="EMBL/GenBank/DDBJ databases">
        <authorList>
            <person name="Durling Mikael"/>
        </authorList>
    </citation>
    <scope>NUCLEOTIDE SEQUENCE</scope>
</reference>
<dbReference type="AlphaFoldDB" id="A0A0B7JZ86"/>
<evidence type="ECO:0000256" key="1">
    <source>
        <dbReference type="SAM" id="Phobius"/>
    </source>
</evidence>
<feature type="transmembrane region" description="Helical" evidence="1">
    <location>
        <begin position="12"/>
        <end position="35"/>
    </location>
</feature>
<protein>
    <submittedName>
        <fullName evidence="2">Uncharacterized protein</fullName>
    </submittedName>
</protein>
<feature type="transmembrane region" description="Helical" evidence="1">
    <location>
        <begin position="171"/>
        <end position="197"/>
    </location>
</feature>
<keyword evidence="1" id="KW-0812">Transmembrane</keyword>
<evidence type="ECO:0000313" key="2">
    <source>
        <dbReference type="EMBL" id="CEO50438.1"/>
    </source>
</evidence>
<sequence length="314" mass="34292">MGYHGNKLSAIGLAFTSLALFIALINGAVSVIKLGKLGPQGQISARWIRATAFLVIIYLILSLAVEAFLLVTPPRDKRPGHSGTNKAVSELPEVTELLVNLAQAAILMTQFKLTFDLYSTGSKATKLAAVILFIFSQSLNLTRFIAFHVALYDSNDYDLSESIPGYVYAVYVPALIMEVVLFSTSAMSVVVIVRYWIDFGATPNETAPGLLFAASAFSLLRHTWKVITSGISQITSMKGIPGPSVFPMWFFLIERVLTHWDNVIVITLLFCSALSGLRKLNSGRASPVSDVDGPIELINTADASRSVEQHHVWR</sequence>
<organism evidence="2">
    <name type="scientific">Bionectria ochroleuca</name>
    <name type="common">Gliocladium roseum</name>
    <dbReference type="NCBI Taxonomy" id="29856"/>
    <lineage>
        <taxon>Eukaryota</taxon>
        <taxon>Fungi</taxon>
        <taxon>Dikarya</taxon>
        <taxon>Ascomycota</taxon>
        <taxon>Pezizomycotina</taxon>
        <taxon>Sordariomycetes</taxon>
        <taxon>Hypocreomycetidae</taxon>
        <taxon>Hypocreales</taxon>
        <taxon>Bionectriaceae</taxon>
        <taxon>Clonostachys</taxon>
    </lineage>
</organism>
<gene>
    <name evidence="2" type="ORF">BN869_000006496_1</name>
</gene>
<dbReference type="EMBL" id="CDPU01000018">
    <property type="protein sequence ID" value="CEO50438.1"/>
    <property type="molecule type" value="Genomic_DNA"/>
</dbReference>
<feature type="transmembrane region" description="Helical" evidence="1">
    <location>
        <begin position="47"/>
        <end position="71"/>
    </location>
</feature>
<keyword evidence="1" id="KW-0472">Membrane</keyword>
<feature type="transmembrane region" description="Helical" evidence="1">
    <location>
        <begin position="127"/>
        <end position="151"/>
    </location>
</feature>